<evidence type="ECO:0000313" key="4">
    <source>
        <dbReference type="Proteomes" id="UP000237271"/>
    </source>
</evidence>
<reference evidence="3 4" key="1">
    <citation type="journal article" date="2017" name="Genome Biol. Evol.">
        <title>Phytophthora megakarya and P. palmivora, closely related causal agents of cacao black pod rot, underwent increases in genome sizes and gene numbers by different mechanisms.</title>
        <authorList>
            <person name="Ali S.S."/>
            <person name="Shao J."/>
            <person name="Lary D.J."/>
            <person name="Kronmiller B."/>
            <person name="Shen D."/>
            <person name="Strem M.D."/>
            <person name="Amoako-Attah I."/>
            <person name="Akrofi A.Y."/>
            <person name="Begoude B.A."/>
            <person name="Ten Hoopen G.M."/>
            <person name="Coulibaly K."/>
            <person name="Kebe B.I."/>
            <person name="Melnick R.L."/>
            <person name="Guiltinan M.J."/>
            <person name="Tyler B.M."/>
            <person name="Meinhardt L.W."/>
            <person name="Bailey B.A."/>
        </authorList>
    </citation>
    <scope>NUCLEOTIDE SEQUENCE [LARGE SCALE GENOMIC DNA]</scope>
    <source>
        <strain evidence="4">sbr112.9</strain>
    </source>
</reference>
<dbReference type="Proteomes" id="UP000237271">
    <property type="component" value="Unassembled WGS sequence"/>
</dbReference>
<sequence>MVQKDEAEKEPRTQKRARAPPALLDRNVELHYRVERVVQERRRSGKRQRFVKRRGYSSLQNSWEPESRIRVDCPKGVEIWDQKQPPGRKYKSLRQGIQIMVHCGGQGYRELNPMMTTIGEIFSSRNPN</sequence>
<dbReference type="SMART" id="SM00298">
    <property type="entry name" value="CHROMO"/>
    <property type="match status" value="1"/>
</dbReference>
<feature type="domain" description="Chromo" evidence="2">
    <location>
        <begin position="32"/>
        <end position="92"/>
    </location>
</feature>
<name>A0A2P4Y6M3_9STRA</name>
<comment type="caution">
    <text evidence="3">The sequence shown here is derived from an EMBL/GenBank/DDBJ whole genome shotgun (WGS) entry which is preliminary data.</text>
</comment>
<feature type="region of interest" description="Disordered" evidence="1">
    <location>
        <begin position="1"/>
        <end position="23"/>
    </location>
</feature>
<accession>A0A2P4Y6M3</accession>
<evidence type="ECO:0000256" key="1">
    <source>
        <dbReference type="SAM" id="MobiDB-lite"/>
    </source>
</evidence>
<feature type="compositionally biased region" description="Basic and acidic residues" evidence="1">
    <location>
        <begin position="1"/>
        <end position="13"/>
    </location>
</feature>
<dbReference type="Pfam" id="PF00385">
    <property type="entry name" value="Chromo"/>
    <property type="match status" value="1"/>
</dbReference>
<proteinExistence type="predicted"/>
<protein>
    <submittedName>
        <fullName evidence="3">Pol protein</fullName>
    </submittedName>
</protein>
<dbReference type="InterPro" id="IPR016197">
    <property type="entry name" value="Chromo-like_dom_sf"/>
</dbReference>
<dbReference type="InterPro" id="IPR000953">
    <property type="entry name" value="Chromo/chromo_shadow_dom"/>
</dbReference>
<dbReference type="InterPro" id="IPR023780">
    <property type="entry name" value="Chromo_domain"/>
</dbReference>
<evidence type="ECO:0000259" key="2">
    <source>
        <dbReference type="PROSITE" id="PS50013"/>
    </source>
</evidence>
<dbReference type="AlphaFoldDB" id="A0A2P4Y6M3"/>
<organism evidence="3 4">
    <name type="scientific">Phytophthora palmivora</name>
    <dbReference type="NCBI Taxonomy" id="4796"/>
    <lineage>
        <taxon>Eukaryota</taxon>
        <taxon>Sar</taxon>
        <taxon>Stramenopiles</taxon>
        <taxon>Oomycota</taxon>
        <taxon>Peronosporomycetes</taxon>
        <taxon>Peronosporales</taxon>
        <taxon>Peronosporaceae</taxon>
        <taxon>Phytophthora</taxon>
    </lineage>
</organism>
<dbReference type="SUPFAM" id="SSF54160">
    <property type="entry name" value="Chromo domain-like"/>
    <property type="match status" value="1"/>
</dbReference>
<dbReference type="OrthoDB" id="119747at2759"/>
<dbReference type="PROSITE" id="PS50013">
    <property type="entry name" value="CHROMO_2"/>
    <property type="match status" value="1"/>
</dbReference>
<keyword evidence="4" id="KW-1185">Reference proteome</keyword>
<evidence type="ECO:0000313" key="3">
    <source>
        <dbReference type="EMBL" id="POM73339.1"/>
    </source>
</evidence>
<dbReference type="EMBL" id="NCKW01005176">
    <property type="protein sequence ID" value="POM73339.1"/>
    <property type="molecule type" value="Genomic_DNA"/>
</dbReference>
<gene>
    <name evidence="3" type="ORF">PHPALM_9820</name>
</gene>
<dbReference type="Gene3D" id="2.40.50.40">
    <property type="match status" value="1"/>
</dbReference>